<reference evidence="1" key="2">
    <citation type="journal article" date="2015" name="Fish Shellfish Immunol.">
        <title>Early steps in the European eel (Anguilla anguilla)-Vibrio vulnificus interaction in the gills: Role of the RtxA13 toxin.</title>
        <authorList>
            <person name="Callol A."/>
            <person name="Pajuelo D."/>
            <person name="Ebbesson L."/>
            <person name="Teles M."/>
            <person name="MacKenzie S."/>
            <person name="Amaro C."/>
        </authorList>
    </citation>
    <scope>NUCLEOTIDE SEQUENCE</scope>
</reference>
<proteinExistence type="predicted"/>
<protein>
    <submittedName>
        <fullName evidence="1">Uncharacterized protein</fullName>
    </submittedName>
</protein>
<evidence type="ECO:0000313" key="1">
    <source>
        <dbReference type="EMBL" id="JAH29626.1"/>
    </source>
</evidence>
<dbReference type="EMBL" id="GBXM01078951">
    <property type="protein sequence ID" value="JAH29626.1"/>
    <property type="molecule type" value="Transcribed_RNA"/>
</dbReference>
<reference evidence="1" key="1">
    <citation type="submission" date="2014-11" db="EMBL/GenBank/DDBJ databases">
        <authorList>
            <person name="Amaro Gonzalez C."/>
        </authorList>
    </citation>
    <scope>NUCLEOTIDE SEQUENCE</scope>
</reference>
<name>A0A0E9RKD4_ANGAN</name>
<sequence>MSWRCQINRVHGRSPNFRVIRGIDGRAEDYSVFSSLYCLWQSIDVDDDIAPNSFVGGLLGCILPVHSHVAVQANE</sequence>
<dbReference type="AlphaFoldDB" id="A0A0E9RKD4"/>
<organism evidence="1">
    <name type="scientific">Anguilla anguilla</name>
    <name type="common">European freshwater eel</name>
    <name type="synonym">Muraena anguilla</name>
    <dbReference type="NCBI Taxonomy" id="7936"/>
    <lineage>
        <taxon>Eukaryota</taxon>
        <taxon>Metazoa</taxon>
        <taxon>Chordata</taxon>
        <taxon>Craniata</taxon>
        <taxon>Vertebrata</taxon>
        <taxon>Euteleostomi</taxon>
        <taxon>Actinopterygii</taxon>
        <taxon>Neopterygii</taxon>
        <taxon>Teleostei</taxon>
        <taxon>Anguilliformes</taxon>
        <taxon>Anguillidae</taxon>
        <taxon>Anguilla</taxon>
    </lineage>
</organism>
<accession>A0A0E9RKD4</accession>